<organism evidence="2 3">
    <name type="scientific">Oceanobacillus jeddahense</name>
    <dbReference type="NCBI Taxonomy" id="1462527"/>
    <lineage>
        <taxon>Bacteria</taxon>
        <taxon>Bacillati</taxon>
        <taxon>Bacillota</taxon>
        <taxon>Bacilli</taxon>
        <taxon>Bacillales</taxon>
        <taxon>Bacillaceae</taxon>
        <taxon>Oceanobacillus</taxon>
    </lineage>
</organism>
<keyword evidence="3" id="KW-1185">Reference proteome</keyword>
<sequence>MPHAKTVLLDQLLANANDQSWYLSFEQTIEGVTEEEATWKPNANSHSIAEITHHLIYWNKVWQKRYEQADFHAVEALKDNANTFHVPKEKSFSDLKNDLLRILLHWQKMITSEHKLDSKVEGFPVEAEWWALISNAATHNAYHIGQIVYLRKMQK</sequence>
<dbReference type="SUPFAM" id="SSF109854">
    <property type="entry name" value="DinB/YfiT-like putative metalloenzymes"/>
    <property type="match status" value="1"/>
</dbReference>
<evidence type="ECO:0000313" key="2">
    <source>
        <dbReference type="EMBL" id="UUI03835.1"/>
    </source>
</evidence>
<dbReference type="Proteomes" id="UP001059773">
    <property type="component" value="Chromosome"/>
</dbReference>
<accession>A0ABY5JVM8</accession>
<proteinExistence type="predicted"/>
<dbReference type="Pfam" id="PF12867">
    <property type="entry name" value="DinB_2"/>
    <property type="match status" value="1"/>
</dbReference>
<dbReference type="InterPro" id="IPR034660">
    <property type="entry name" value="DinB/YfiT-like"/>
</dbReference>
<feature type="domain" description="DinB-like" evidence="1">
    <location>
        <begin position="25"/>
        <end position="147"/>
    </location>
</feature>
<evidence type="ECO:0000313" key="3">
    <source>
        <dbReference type="Proteomes" id="UP001059773"/>
    </source>
</evidence>
<reference evidence="2" key="1">
    <citation type="submission" date="2022-07" db="EMBL/GenBank/DDBJ databases">
        <title>FELIX.</title>
        <authorList>
            <person name="Wan K.H."/>
            <person name="Park S."/>
            <person name="Lawrence Q."/>
            <person name="Eichenberger J.P."/>
            <person name="Booth B.W."/>
            <person name="Piaggio A.J."/>
            <person name="Chandler J.C."/>
            <person name="Franklin A.B."/>
            <person name="Celniker S.E."/>
        </authorList>
    </citation>
    <scope>NUCLEOTIDE SEQUENCE</scope>
    <source>
        <strain evidence="2">QA-1986 374</strain>
    </source>
</reference>
<protein>
    <submittedName>
        <fullName evidence="2">DinB family protein</fullName>
    </submittedName>
</protein>
<name>A0ABY5JVM8_9BACI</name>
<dbReference type="InterPro" id="IPR024775">
    <property type="entry name" value="DinB-like"/>
</dbReference>
<gene>
    <name evidence="2" type="ORF">NP439_03850</name>
</gene>
<dbReference type="EMBL" id="CP101914">
    <property type="protein sequence ID" value="UUI03835.1"/>
    <property type="molecule type" value="Genomic_DNA"/>
</dbReference>
<dbReference type="Gene3D" id="1.20.120.450">
    <property type="entry name" value="dinb family like domain"/>
    <property type="match status" value="1"/>
</dbReference>
<dbReference type="RefSeq" id="WP_256708851.1">
    <property type="nucleotide sequence ID" value="NZ_CP101914.1"/>
</dbReference>
<evidence type="ECO:0000259" key="1">
    <source>
        <dbReference type="Pfam" id="PF12867"/>
    </source>
</evidence>